<proteinExistence type="predicted"/>
<sequence length="50" mass="5723">MKWIFIGLVMIVLPAQAAQQYTESSCILLKQQVNDYKQRLGTNSSLYTQT</sequence>
<gene>
    <name evidence="2" type="ORF">SAMN02745724_00820</name>
</gene>
<dbReference type="Proteomes" id="UP000198862">
    <property type="component" value="Unassembled WGS sequence"/>
</dbReference>
<dbReference type="STRING" id="1123010.SAMN02745724_00820"/>
<name>A0A1I1GC24_9GAMM</name>
<keyword evidence="3" id="KW-1185">Reference proteome</keyword>
<protein>
    <submittedName>
        <fullName evidence="2">Uncharacterized protein</fullName>
    </submittedName>
</protein>
<keyword evidence="1" id="KW-0732">Signal</keyword>
<dbReference type="EMBL" id="FOLO01000004">
    <property type="protein sequence ID" value="SFC06740.1"/>
    <property type="molecule type" value="Genomic_DNA"/>
</dbReference>
<evidence type="ECO:0000313" key="3">
    <source>
        <dbReference type="Proteomes" id="UP000198862"/>
    </source>
</evidence>
<feature type="signal peptide" evidence="1">
    <location>
        <begin position="1"/>
        <end position="17"/>
    </location>
</feature>
<feature type="chain" id="PRO_5011463855" evidence="1">
    <location>
        <begin position="18"/>
        <end position="50"/>
    </location>
</feature>
<evidence type="ECO:0000313" key="2">
    <source>
        <dbReference type="EMBL" id="SFC06740.1"/>
    </source>
</evidence>
<evidence type="ECO:0000256" key="1">
    <source>
        <dbReference type="SAM" id="SignalP"/>
    </source>
</evidence>
<reference evidence="2 3" key="1">
    <citation type="submission" date="2016-10" db="EMBL/GenBank/DDBJ databases">
        <authorList>
            <person name="de Groot N.N."/>
        </authorList>
    </citation>
    <scope>NUCLEOTIDE SEQUENCE [LARGE SCALE GENOMIC DNA]</scope>
    <source>
        <strain evidence="2 3">DSM 6059</strain>
    </source>
</reference>
<organism evidence="2 3">
    <name type="scientific">Pseudoalteromonas denitrificans DSM 6059</name>
    <dbReference type="NCBI Taxonomy" id="1123010"/>
    <lineage>
        <taxon>Bacteria</taxon>
        <taxon>Pseudomonadati</taxon>
        <taxon>Pseudomonadota</taxon>
        <taxon>Gammaproteobacteria</taxon>
        <taxon>Alteromonadales</taxon>
        <taxon>Pseudoalteromonadaceae</taxon>
        <taxon>Pseudoalteromonas</taxon>
    </lineage>
</organism>
<accession>A0A1I1GC24</accession>
<dbReference type="AlphaFoldDB" id="A0A1I1GC24"/>